<protein>
    <submittedName>
        <fullName evidence="2">Uncharacterized protein</fullName>
    </submittedName>
</protein>
<evidence type="ECO:0000313" key="2">
    <source>
        <dbReference type="EMBL" id="MDQ8934699.1"/>
    </source>
</evidence>
<organism evidence="2 3">
    <name type="scientific">Acinetobacter rudis</name>
    <dbReference type="NCBI Taxonomy" id="632955"/>
    <lineage>
        <taxon>Bacteria</taxon>
        <taxon>Pseudomonadati</taxon>
        <taxon>Pseudomonadota</taxon>
        <taxon>Gammaproteobacteria</taxon>
        <taxon>Moraxellales</taxon>
        <taxon>Moraxellaceae</taxon>
        <taxon>Acinetobacter</taxon>
    </lineage>
</organism>
<proteinExistence type="predicted"/>
<evidence type="ECO:0000256" key="1">
    <source>
        <dbReference type="SAM" id="SignalP"/>
    </source>
</evidence>
<comment type="caution">
    <text evidence="2">The sequence shown here is derived from an EMBL/GenBank/DDBJ whole genome shotgun (WGS) entry which is preliminary data.</text>
</comment>
<accession>A0AAW8J4Z6</accession>
<dbReference type="EMBL" id="JAVIDL010000004">
    <property type="protein sequence ID" value="MDQ8934699.1"/>
    <property type="molecule type" value="Genomic_DNA"/>
</dbReference>
<feature type="signal peptide" evidence="1">
    <location>
        <begin position="1"/>
        <end position="31"/>
    </location>
</feature>
<dbReference type="RefSeq" id="WP_308973503.1">
    <property type="nucleotide sequence ID" value="NZ_JAVIDL010000004.1"/>
</dbReference>
<evidence type="ECO:0000313" key="3">
    <source>
        <dbReference type="Proteomes" id="UP001243844"/>
    </source>
</evidence>
<dbReference type="AlphaFoldDB" id="A0AAW8J4Z6"/>
<feature type="chain" id="PRO_5043375925" evidence="1">
    <location>
        <begin position="32"/>
        <end position="153"/>
    </location>
</feature>
<name>A0AAW8J4Z6_9GAMM</name>
<gene>
    <name evidence="2" type="ORF">RFH47_02975</name>
</gene>
<sequence length="153" mass="17344">MNRLIRQNNNICKQWGILVLIGCCYQPAAMAEPVSFFHLQDAELKGTSWVTEQAISNVLSLSQTASPVTTQDLSQVYSDQHNIWLIEQTVYDQHQQQKQLKPIETVTKIVDPPQKFKIVEIGLSHHGNTVVIDTPEKVTIWVNPEAKQSSIQH</sequence>
<reference evidence="2" key="1">
    <citation type="submission" date="2023-08" db="EMBL/GenBank/DDBJ databases">
        <title>Emergence of clinically-relevant ST2 carbapenem-resistant Acinetobacter baumannii strains in hospital sewages in Zhejiang, East of China.</title>
        <authorList>
            <person name="Kaichao C."/>
            <person name="Zhang R."/>
        </authorList>
    </citation>
    <scope>NUCLEOTIDE SEQUENCE</scope>
    <source>
        <strain evidence="2">M-RB-37</strain>
    </source>
</reference>
<keyword evidence="1" id="KW-0732">Signal</keyword>
<dbReference type="Proteomes" id="UP001243844">
    <property type="component" value="Unassembled WGS sequence"/>
</dbReference>